<dbReference type="Gene3D" id="3.10.580.10">
    <property type="entry name" value="CBS-domain"/>
    <property type="match status" value="1"/>
</dbReference>
<dbReference type="SUPFAM" id="SSF54631">
    <property type="entry name" value="CBS-domain pair"/>
    <property type="match status" value="1"/>
</dbReference>
<dbReference type="PIRSF" id="PIRSF036990">
    <property type="entry name" value="UCP036990_CBS_BON"/>
    <property type="match status" value="1"/>
</dbReference>
<name>A0ABU0B8E1_9HYPH</name>
<accession>A0ABU0B8E1</accession>
<dbReference type="SMART" id="SM00116">
    <property type="entry name" value="CBS"/>
    <property type="match status" value="2"/>
</dbReference>
<dbReference type="PANTHER" id="PTHR43080">
    <property type="entry name" value="CBS DOMAIN-CONTAINING PROTEIN CBSX3, MITOCHONDRIAL"/>
    <property type="match status" value="1"/>
</dbReference>
<dbReference type="PANTHER" id="PTHR43080:SF26">
    <property type="entry name" value="REGULATORY PROTEIN"/>
    <property type="match status" value="1"/>
</dbReference>
<gene>
    <name evidence="5" type="ORF">J2S75_000686</name>
</gene>
<dbReference type="Proteomes" id="UP001224682">
    <property type="component" value="Unassembled WGS sequence"/>
</dbReference>
<dbReference type="RefSeq" id="WP_307018196.1">
    <property type="nucleotide sequence ID" value="NZ_JAUSUI010000001.1"/>
</dbReference>
<organism evidence="5 6">
    <name type="scientific">Ancylobacter polymorphus</name>
    <dbReference type="NCBI Taxonomy" id="223390"/>
    <lineage>
        <taxon>Bacteria</taxon>
        <taxon>Pseudomonadati</taxon>
        <taxon>Pseudomonadota</taxon>
        <taxon>Alphaproteobacteria</taxon>
        <taxon>Hyphomicrobiales</taxon>
        <taxon>Xanthobacteraceae</taxon>
        <taxon>Ancylobacter</taxon>
    </lineage>
</organism>
<evidence type="ECO:0000259" key="4">
    <source>
        <dbReference type="PROSITE" id="PS51371"/>
    </source>
</evidence>
<sequence length="228" mass="25206">MKACDVMTSPVITAKPTDLVVQIARILLERRISAVPIVDNEGHLVGIVSEGDLIHRVEAGTERRRSWWLEAFADDGTLAAEYVKTHGRTAADVMHKDPVSAGPDTPLHEIAALMEKHGVKRIPIVEKDRLVGIVSRSNLIQAVARTNMGLEIPLSDSAIRDKVMERLRQQPWTQTWRLNVTVDDGVVSLWGIANADAERHALRVVAETTPGVRAVNDHLMREPMGSWA</sequence>
<dbReference type="InterPro" id="IPR017080">
    <property type="entry name" value="UCP036990_CBS_BON"/>
</dbReference>
<evidence type="ECO:0000313" key="5">
    <source>
        <dbReference type="EMBL" id="MDQ0301675.1"/>
    </source>
</evidence>
<dbReference type="InterPro" id="IPR000644">
    <property type="entry name" value="CBS_dom"/>
</dbReference>
<reference evidence="5 6" key="1">
    <citation type="submission" date="2023-07" db="EMBL/GenBank/DDBJ databases">
        <title>Genomic Encyclopedia of Type Strains, Phase IV (KMG-IV): sequencing the most valuable type-strain genomes for metagenomic binning, comparative biology and taxonomic classification.</title>
        <authorList>
            <person name="Goeker M."/>
        </authorList>
    </citation>
    <scope>NUCLEOTIDE SEQUENCE [LARGE SCALE GENOMIC DNA]</scope>
    <source>
        <strain evidence="5 6">DSM 2457</strain>
    </source>
</reference>
<keyword evidence="6" id="KW-1185">Reference proteome</keyword>
<comment type="caution">
    <text evidence="5">The sequence shown here is derived from an EMBL/GenBank/DDBJ whole genome shotgun (WGS) entry which is preliminary data.</text>
</comment>
<dbReference type="PROSITE" id="PS50914">
    <property type="entry name" value="BON"/>
    <property type="match status" value="1"/>
</dbReference>
<evidence type="ECO:0000256" key="2">
    <source>
        <dbReference type="PROSITE-ProRule" id="PRU00703"/>
    </source>
</evidence>
<keyword evidence="1 2" id="KW-0129">CBS domain</keyword>
<dbReference type="PROSITE" id="PS51371">
    <property type="entry name" value="CBS"/>
    <property type="match status" value="2"/>
</dbReference>
<dbReference type="InterPro" id="IPR051257">
    <property type="entry name" value="Diverse_CBS-Domain"/>
</dbReference>
<dbReference type="Pfam" id="PF00571">
    <property type="entry name" value="CBS"/>
    <property type="match status" value="2"/>
</dbReference>
<dbReference type="Pfam" id="PF04972">
    <property type="entry name" value="BON"/>
    <property type="match status" value="1"/>
</dbReference>
<evidence type="ECO:0000259" key="3">
    <source>
        <dbReference type="PROSITE" id="PS50914"/>
    </source>
</evidence>
<evidence type="ECO:0000256" key="1">
    <source>
        <dbReference type="ARBA" id="ARBA00023122"/>
    </source>
</evidence>
<dbReference type="InterPro" id="IPR046342">
    <property type="entry name" value="CBS_dom_sf"/>
</dbReference>
<protein>
    <submittedName>
        <fullName evidence="5">CBS domain-containing protein</fullName>
    </submittedName>
</protein>
<dbReference type="EMBL" id="JAUSUI010000001">
    <property type="protein sequence ID" value="MDQ0301675.1"/>
    <property type="molecule type" value="Genomic_DNA"/>
</dbReference>
<dbReference type="Gene3D" id="3.30.1340.30">
    <property type="match status" value="1"/>
</dbReference>
<dbReference type="CDD" id="cd04586">
    <property type="entry name" value="CBS_pair_BON_assoc"/>
    <property type="match status" value="1"/>
</dbReference>
<feature type="domain" description="BON" evidence="3">
    <location>
        <begin position="155"/>
        <end position="223"/>
    </location>
</feature>
<evidence type="ECO:0000313" key="6">
    <source>
        <dbReference type="Proteomes" id="UP001224682"/>
    </source>
</evidence>
<dbReference type="InterPro" id="IPR007055">
    <property type="entry name" value="BON_dom"/>
</dbReference>
<proteinExistence type="predicted"/>
<feature type="domain" description="CBS" evidence="4">
    <location>
        <begin position="94"/>
        <end position="152"/>
    </location>
</feature>
<feature type="domain" description="CBS" evidence="4">
    <location>
        <begin position="7"/>
        <end position="63"/>
    </location>
</feature>